<dbReference type="InterPro" id="IPR002734">
    <property type="entry name" value="RibDG_C"/>
</dbReference>
<dbReference type="GO" id="GO:0009231">
    <property type="term" value="P:riboflavin biosynthetic process"/>
    <property type="evidence" value="ECO:0007669"/>
    <property type="project" value="InterPro"/>
</dbReference>
<dbReference type="InterPro" id="IPR024072">
    <property type="entry name" value="DHFR-like_dom_sf"/>
</dbReference>
<accession>A0A1T5LNH6</accession>
<dbReference type="Gene3D" id="3.40.430.10">
    <property type="entry name" value="Dihydrofolate Reductase, subunit A"/>
    <property type="match status" value="1"/>
</dbReference>
<evidence type="ECO:0000313" key="3">
    <source>
        <dbReference type="Proteomes" id="UP000190961"/>
    </source>
</evidence>
<organism evidence="2 3">
    <name type="scientific">Ohtaekwangia koreensis</name>
    <dbReference type="NCBI Taxonomy" id="688867"/>
    <lineage>
        <taxon>Bacteria</taxon>
        <taxon>Pseudomonadati</taxon>
        <taxon>Bacteroidota</taxon>
        <taxon>Cytophagia</taxon>
        <taxon>Cytophagales</taxon>
        <taxon>Fulvivirgaceae</taxon>
        <taxon>Ohtaekwangia</taxon>
    </lineage>
</organism>
<dbReference type="RefSeq" id="WP_079688088.1">
    <property type="nucleotide sequence ID" value="NZ_FUZU01000002.1"/>
</dbReference>
<dbReference type="SUPFAM" id="SSF53597">
    <property type="entry name" value="Dihydrofolate reductase-like"/>
    <property type="match status" value="1"/>
</dbReference>
<evidence type="ECO:0000259" key="1">
    <source>
        <dbReference type="Pfam" id="PF01872"/>
    </source>
</evidence>
<dbReference type="Pfam" id="PF01872">
    <property type="entry name" value="RibD_C"/>
    <property type="match status" value="1"/>
</dbReference>
<sequence>MRKVILQMMVTLDGFFEGTNKEIDWHVVDDEFNSYCTDFLSAVDMILFGRVTYQVMESYWPTQAAITDSPSVAERMNSLAKFVFSRTLNNATWNNTTLVKENAVEEISRLKRTAGKDIAVIGSANLSRTLKDHGLIDEYHIIVNPIVLGHGRSMFYSENTSNIERLHLKLLKTKTFKSGNVLLCYRGA</sequence>
<protein>
    <submittedName>
        <fullName evidence="2">Dihydrofolate reductase</fullName>
    </submittedName>
</protein>
<evidence type="ECO:0000313" key="2">
    <source>
        <dbReference type="EMBL" id="SKC77425.1"/>
    </source>
</evidence>
<keyword evidence="3" id="KW-1185">Reference proteome</keyword>
<dbReference type="PANTHER" id="PTHR38011:SF11">
    <property type="entry name" value="2,5-DIAMINO-6-RIBOSYLAMINO-4(3H)-PYRIMIDINONE 5'-PHOSPHATE REDUCTASE"/>
    <property type="match status" value="1"/>
</dbReference>
<dbReference type="InterPro" id="IPR050765">
    <property type="entry name" value="Riboflavin_Biosynth_HTPR"/>
</dbReference>
<dbReference type="STRING" id="688867.SAMN05660236_3578"/>
<dbReference type="AlphaFoldDB" id="A0A1T5LNH6"/>
<reference evidence="2 3" key="1">
    <citation type="submission" date="2017-02" db="EMBL/GenBank/DDBJ databases">
        <authorList>
            <person name="Peterson S.W."/>
        </authorList>
    </citation>
    <scope>NUCLEOTIDE SEQUENCE [LARGE SCALE GENOMIC DNA]</scope>
    <source>
        <strain evidence="2 3">DSM 25262</strain>
    </source>
</reference>
<dbReference type="GO" id="GO:0008703">
    <property type="term" value="F:5-amino-6-(5-phosphoribosylamino)uracil reductase activity"/>
    <property type="evidence" value="ECO:0007669"/>
    <property type="project" value="InterPro"/>
</dbReference>
<dbReference type="OrthoDB" id="195113at2"/>
<feature type="domain" description="Bacterial bifunctional deaminase-reductase C-terminal" evidence="1">
    <location>
        <begin position="2"/>
        <end position="182"/>
    </location>
</feature>
<name>A0A1T5LNH6_9BACT</name>
<dbReference type="EMBL" id="FUZU01000002">
    <property type="protein sequence ID" value="SKC77425.1"/>
    <property type="molecule type" value="Genomic_DNA"/>
</dbReference>
<gene>
    <name evidence="2" type="ORF">SAMN05660236_3578</name>
</gene>
<proteinExistence type="predicted"/>
<dbReference type="PANTHER" id="PTHR38011">
    <property type="entry name" value="DIHYDROFOLATE REDUCTASE FAMILY PROTEIN (AFU_ORTHOLOGUE AFUA_8G06820)"/>
    <property type="match status" value="1"/>
</dbReference>
<dbReference type="Proteomes" id="UP000190961">
    <property type="component" value="Unassembled WGS sequence"/>
</dbReference>